<protein>
    <submittedName>
        <fullName evidence="3">DUF1073 domain-containing protein</fullName>
    </submittedName>
</protein>
<evidence type="ECO:0000256" key="1">
    <source>
        <dbReference type="SAM" id="MobiDB-lite"/>
    </source>
</evidence>
<comment type="caution">
    <text evidence="3">The sequence shown here is derived from an EMBL/GenBank/DDBJ whole genome shotgun (WGS) entry which is preliminary data.</text>
</comment>
<dbReference type="Pfam" id="PF06381">
    <property type="entry name" value="Phage_portal_3"/>
    <property type="match status" value="1"/>
</dbReference>
<accession>A0A9X9G158</accession>
<feature type="region of interest" description="Disordered" evidence="1">
    <location>
        <begin position="454"/>
        <end position="479"/>
    </location>
</feature>
<dbReference type="RefSeq" id="WP_147838963.1">
    <property type="nucleotide sequence ID" value="NZ_VOUP01000016.1"/>
</dbReference>
<reference evidence="3 4" key="1">
    <citation type="submission" date="2019-07" db="EMBL/GenBank/DDBJ databases">
        <title>Serratia strains were isolated from fresh produce.</title>
        <authorList>
            <person name="Cho G.-S."/>
            <person name="Stein M."/>
            <person name="Lee W."/>
            <person name="Suh S.H."/>
            <person name="Franz C.M.A.P."/>
        </authorList>
    </citation>
    <scope>NUCLEOTIDE SEQUENCE [LARGE SCALE GENOMIC DNA]</scope>
    <source>
        <strain evidence="3 4">S17</strain>
    </source>
</reference>
<dbReference type="InterPro" id="IPR024459">
    <property type="entry name" value="Acb1-like_N"/>
</dbReference>
<evidence type="ECO:0000259" key="2">
    <source>
        <dbReference type="Pfam" id="PF06381"/>
    </source>
</evidence>
<dbReference type="AlphaFoldDB" id="A0A9X9G158"/>
<dbReference type="Proteomes" id="UP000321307">
    <property type="component" value="Unassembled WGS sequence"/>
</dbReference>
<feature type="compositionally biased region" description="Acidic residues" evidence="1">
    <location>
        <begin position="456"/>
        <end position="471"/>
    </location>
</feature>
<evidence type="ECO:0000313" key="3">
    <source>
        <dbReference type="EMBL" id="TXE25889.1"/>
    </source>
</evidence>
<feature type="compositionally biased region" description="Basic and acidic residues" evidence="1">
    <location>
        <begin position="17"/>
        <end position="26"/>
    </location>
</feature>
<sequence>MSKRKSRNNTAQRSPPKIRESDLELADGHPEAVQAVFEPYAPPPGVIPASREASALAMDSTPYDVLNNMSIGTNYSGFAGYPVLAALSQRVEYANMHSVLADEMTRNWIEVKSHSEDADMVKTMEAALRKFDIKRLIHEAVRQDSMFGVAHIYIDTGAGEQENAKPLFLSEKKITQGSVKGFRLVEPVWVYPSQYNTTNPLVEGYYRPQQWFVMGKVVHASRFIDIVSRPVPDILKPSYNFGGLSLTQLMKDYVEDWLEAKKTVLDIMKTLRVRGLKTDMDARLENTGEFDKRIKLFNKYQNNSGIWAIDNEEEFFHFQTSLSELSNLLSSYQEQLCIPARITTLKLLGNPPAGLNPSGDGEMSTWHETVSGIQERDIRRALETVFKVIQLSEFGAIQDDIYFDFKPLDEISEKDAADIAALRIESVTKVSDSMLVSSEEARQALKAIDGAGFEGLEGDYDGEDDQGEEGGQDAQAGTV</sequence>
<proteinExistence type="predicted"/>
<gene>
    <name evidence="3" type="ORF">FOT63_22035</name>
</gene>
<evidence type="ECO:0000313" key="4">
    <source>
        <dbReference type="Proteomes" id="UP000321307"/>
    </source>
</evidence>
<name>A0A9X9G158_9GAMM</name>
<feature type="region of interest" description="Disordered" evidence="1">
    <location>
        <begin position="1"/>
        <end position="26"/>
    </location>
</feature>
<organism evidence="3 4">
    <name type="scientific">Serratia ureilytica</name>
    <dbReference type="NCBI Taxonomy" id="300181"/>
    <lineage>
        <taxon>Bacteria</taxon>
        <taxon>Pseudomonadati</taxon>
        <taxon>Pseudomonadota</taxon>
        <taxon>Gammaproteobacteria</taxon>
        <taxon>Enterobacterales</taxon>
        <taxon>Yersiniaceae</taxon>
        <taxon>Serratia</taxon>
    </lineage>
</organism>
<dbReference type="EMBL" id="VOUP01000016">
    <property type="protein sequence ID" value="TXE25889.1"/>
    <property type="molecule type" value="Genomic_DNA"/>
</dbReference>
<feature type="domain" description="Anti-CBASS protein Acb1-like N-terminal" evidence="2">
    <location>
        <begin position="82"/>
        <end position="428"/>
    </location>
</feature>